<reference evidence="2 3" key="1">
    <citation type="submission" date="2016-10" db="EMBL/GenBank/DDBJ databases">
        <authorList>
            <person name="de Groot N.N."/>
        </authorList>
    </citation>
    <scope>NUCLEOTIDE SEQUENCE [LARGE SCALE GENOMIC DNA]</scope>
    <source>
        <strain evidence="2 3">IBRC-M10418</strain>
    </source>
</reference>
<feature type="transmembrane region" description="Helical" evidence="1">
    <location>
        <begin position="54"/>
        <end position="75"/>
    </location>
</feature>
<gene>
    <name evidence="2" type="ORF">SAMN05192561_102113</name>
</gene>
<feature type="transmembrane region" description="Helical" evidence="1">
    <location>
        <begin position="25"/>
        <end position="42"/>
    </location>
</feature>
<dbReference type="EMBL" id="FNWU01000002">
    <property type="protein sequence ID" value="SEH46069.1"/>
    <property type="molecule type" value="Genomic_DNA"/>
</dbReference>
<dbReference type="RefSeq" id="WP_245710086.1">
    <property type="nucleotide sequence ID" value="NZ_FNWU01000002.1"/>
</dbReference>
<dbReference type="Proteomes" id="UP000199215">
    <property type="component" value="Unassembled WGS sequence"/>
</dbReference>
<evidence type="ECO:0000313" key="2">
    <source>
        <dbReference type="EMBL" id="SEH46069.1"/>
    </source>
</evidence>
<evidence type="ECO:0000256" key="1">
    <source>
        <dbReference type="SAM" id="Phobius"/>
    </source>
</evidence>
<protein>
    <submittedName>
        <fullName evidence="2">Uncharacterized protein</fullName>
    </submittedName>
</protein>
<proteinExistence type="predicted"/>
<dbReference type="AlphaFoldDB" id="A0A1H6IGM4"/>
<dbReference type="STRING" id="1267564.SAMN05192561_102113"/>
<sequence>MTDEAATTDADISDRTGSWLTPSRFVWLALIAVALIVVSFVIRGLSRLVVGYDVAMGLSAPFLLAGGLLVVGLTLRGLLDLLGIAPIDG</sequence>
<keyword evidence="1" id="KW-1133">Transmembrane helix</keyword>
<keyword evidence="1" id="KW-0812">Transmembrane</keyword>
<evidence type="ECO:0000313" key="3">
    <source>
        <dbReference type="Proteomes" id="UP000199215"/>
    </source>
</evidence>
<keyword evidence="3" id="KW-1185">Reference proteome</keyword>
<accession>A0A1H6IGM4</accession>
<keyword evidence="1" id="KW-0472">Membrane</keyword>
<organism evidence="2 3">
    <name type="scientific">Halopenitus malekzadehii</name>
    <dbReference type="NCBI Taxonomy" id="1267564"/>
    <lineage>
        <taxon>Archaea</taxon>
        <taxon>Methanobacteriati</taxon>
        <taxon>Methanobacteriota</taxon>
        <taxon>Stenosarchaea group</taxon>
        <taxon>Halobacteria</taxon>
        <taxon>Halobacteriales</taxon>
        <taxon>Haloferacaceae</taxon>
        <taxon>Halopenitus</taxon>
    </lineage>
</organism>
<name>A0A1H6IGM4_9EURY</name>